<dbReference type="Proteomes" id="UP000800040">
    <property type="component" value="Unassembled WGS sequence"/>
</dbReference>
<feature type="region of interest" description="Disordered" evidence="1">
    <location>
        <begin position="1"/>
        <end position="23"/>
    </location>
</feature>
<organism evidence="2 3">
    <name type="scientific">Decorospora gaudefroyi</name>
    <dbReference type="NCBI Taxonomy" id="184978"/>
    <lineage>
        <taxon>Eukaryota</taxon>
        <taxon>Fungi</taxon>
        <taxon>Dikarya</taxon>
        <taxon>Ascomycota</taxon>
        <taxon>Pezizomycotina</taxon>
        <taxon>Dothideomycetes</taxon>
        <taxon>Pleosporomycetidae</taxon>
        <taxon>Pleosporales</taxon>
        <taxon>Pleosporineae</taxon>
        <taxon>Pleosporaceae</taxon>
        <taxon>Decorospora</taxon>
    </lineage>
</organism>
<evidence type="ECO:0000256" key="1">
    <source>
        <dbReference type="SAM" id="MobiDB-lite"/>
    </source>
</evidence>
<gene>
    <name evidence="2" type="ORF">BDW02DRAFT_570644</name>
</gene>
<dbReference type="AlphaFoldDB" id="A0A6A5KC40"/>
<sequence>MSQRSPLLASRSSIPSSGISRTSYKPCGTSTERLVHSYPTALVTMLMCFTRVLHILYWVSFWFGVHDSRDSEQAHHDGEDVSPFQHWCHSKQGTPSTGFVDANVRHNAADLQSYTVHRICSVSVAGTEPLDAEEAEWILPALTKDRDDSVGQLECANDG</sequence>
<reference evidence="2" key="1">
    <citation type="submission" date="2020-01" db="EMBL/GenBank/DDBJ databases">
        <authorList>
            <consortium name="DOE Joint Genome Institute"/>
            <person name="Haridas S."/>
            <person name="Albert R."/>
            <person name="Binder M."/>
            <person name="Bloem J."/>
            <person name="Labutti K."/>
            <person name="Salamov A."/>
            <person name="Andreopoulos B."/>
            <person name="Baker S.E."/>
            <person name="Barry K."/>
            <person name="Bills G."/>
            <person name="Bluhm B.H."/>
            <person name="Cannon C."/>
            <person name="Castanera R."/>
            <person name="Culley D.E."/>
            <person name="Daum C."/>
            <person name="Ezra D."/>
            <person name="Gonzalez J.B."/>
            <person name="Henrissat B."/>
            <person name="Kuo A."/>
            <person name="Liang C."/>
            <person name="Lipzen A."/>
            <person name="Lutzoni F."/>
            <person name="Magnuson J."/>
            <person name="Mondo S."/>
            <person name="Nolan M."/>
            <person name="Ohm R."/>
            <person name="Pangilinan J."/>
            <person name="Park H.-J."/>
            <person name="Ramirez L."/>
            <person name="Alfaro M."/>
            <person name="Sun H."/>
            <person name="Tritt A."/>
            <person name="Yoshinaga Y."/>
            <person name="Zwiers L.-H."/>
            <person name="Turgeon B.G."/>
            <person name="Goodwin S.B."/>
            <person name="Spatafora J.W."/>
            <person name="Crous P.W."/>
            <person name="Grigoriev I.V."/>
        </authorList>
    </citation>
    <scope>NUCLEOTIDE SEQUENCE</scope>
    <source>
        <strain evidence="2">P77</strain>
    </source>
</reference>
<name>A0A6A5KC40_9PLEO</name>
<protein>
    <submittedName>
        <fullName evidence="2">Uncharacterized protein</fullName>
    </submittedName>
</protein>
<proteinExistence type="predicted"/>
<evidence type="ECO:0000313" key="2">
    <source>
        <dbReference type="EMBL" id="KAF1832837.1"/>
    </source>
</evidence>
<accession>A0A6A5KC40</accession>
<evidence type="ECO:0000313" key="3">
    <source>
        <dbReference type="Proteomes" id="UP000800040"/>
    </source>
</evidence>
<keyword evidence="3" id="KW-1185">Reference proteome</keyword>
<dbReference type="EMBL" id="ML975330">
    <property type="protein sequence ID" value="KAF1832837.1"/>
    <property type="molecule type" value="Genomic_DNA"/>
</dbReference>